<dbReference type="OrthoDB" id="387657at2759"/>
<dbReference type="Pfam" id="PF03372">
    <property type="entry name" value="Exo_endo_phos"/>
    <property type="match status" value="1"/>
</dbReference>
<evidence type="ECO:0000256" key="5">
    <source>
        <dbReference type="ARBA" id="ARBA00012369"/>
    </source>
</evidence>
<feature type="transmembrane region" description="Helical" evidence="14">
    <location>
        <begin position="407"/>
        <end position="425"/>
    </location>
</feature>
<keyword evidence="8" id="KW-0378">Hydrolase</keyword>
<keyword evidence="13 14" id="KW-0472">Membrane</keyword>
<keyword evidence="17" id="KW-1185">Reference proteome</keyword>
<dbReference type="PANTHER" id="PTHR16320">
    <property type="entry name" value="SPHINGOMYELINASE FAMILY MEMBER"/>
    <property type="match status" value="1"/>
</dbReference>
<reference evidence="16" key="1">
    <citation type="thesis" date="2020" institute="ProQuest LLC" country="789 East Eisenhower Parkway, Ann Arbor, MI, USA">
        <title>Comparative Genomics and Chromosome Evolution.</title>
        <authorList>
            <person name="Mudd A.B."/>
        </authorList>
    </citation>
    <scope>NUCLEOTIDE SEQUENCE</scope>
    <source>
        <strain evidence="16">Female2</strain>
        <tissue evidence="16">Blood</tissue>
    </source>
</reference>
<gene>
    <name evidence="16" type="ORF">GDO86_003317</name>
</gene>
<organism evidence="16 17">
    <name type="scientific">Hymenochirus boettgeri</name>
    <name type="common">Congo dwarf clawed frog</name>
    <dbReference type="NCBI Taxonomy" id="247094"/>
    <lineage>
        <taxon>Eukaryota</taxon>
        <taxon>Metazoa</taxon>
        <taxon>Chordata</taxon>
        <taxon>Craniata</taxon>
        <taxon>Vertebrata</taxon>
        <taxon>Euteleostomi</taxon>
        <taxon>Amphibia</taxon>
        <taxon>Batrachia</taxon>
        <taxon>Anura</taxon>
        <taxon>Pipoidea</taxon>
        <taxon>Pipidae</taxon>
        <taxon>Pipinae</taxon>
        <taxon>Hymenochirus</taxon>
    </lineage>
</organism>
<dbReference type="GO" id="GO:0046872">
    <property type="term" value="F:metal ion binding"/>
    <property type="evidence" value="ECO:0007669"/>
    <property type="project" value="UniProtKB-KW"/>
</dbReference>
<comment type="subcellular location">
    <subcellularLocation>
        <location evidence="1">Membrane</location>
        <topology evidence="1">Multi-pass membrane protein</topology>
    </subcellularLocation>
</comment>
<dbReference type="Proteomes" id="UP000812440">
    <property type="component" value="Chromosome 2"/>
</dbReference>
<evidence type="ECO:0000256" key="2">
    <source>
        <dbReference type="ARBA" id="ARBA00004760"/>
    </source>
</evidence>
<dbReference type="GO" id="GO:0006665">
    <property type="term" value="P:sphingolipid metabolic process"/>
    <property type="evidence" value="ECO:0007669"/>
    <property type="project" value="UniProtKB-KW"/>
</dbReference>
<evidence type="ECO:0000256" key="6">
    <source>
        <dbReference type="ARBA" id="ARBA00022692"/>
    </source>
</evidence>
<evidence type="ECO:0000256" key="10">
    <source>
        <dbReference type="ARBA" id="ARBA00022919"/>
    </source>
</evidence>
<dbReference type="SUPFAM" id="SSF56219">
    <property type="entry name" value="DNase I-like"/>
    <property type="match status" value="1"/>
</dbReference>
<evidence type="ECO:0000256" key="13">
    <source>
        <dbReference type="ARBA" id="ARBA00023136"/>
    </source>
</evidence>
<name>A0A8T2K0V2_9PIPI</name>
<keyword evidence="6 14" id="KW-0812">Transmembrane</keyword>
<sequence>MPHSSPHCPGPLLERKCKRGRDRRCVCNWLQGSQSRMRLPASQCGEGARHGNPSARMVPEDFVQLRIFDLNCWALRFVSKKRKERLVLIRELLSQQDYDLALLQEIWSDKDYAELRHNLLKVFPHAHRFKSGVIGSGLCVFSRFPIIDCLQHQFSLNGFPYMVNHGDWFCGKAVGLVKVHAYGFTCHVYITHLHAEYCRENDFYQSHRILQSWELAQFIRHTSNNSEVVLLAGDLNMHPGDLGVKLVQALTGLKDAYTECSQYEGPPDGCTLLPSNPYVDIRELKDFPPGIRIDYIMYKSEPGIAVTCQLVTTGSRLSGSNTPISDHETVTATLKLQRMTETNTMSAGTTDSMISTIFSTCSSKLYIGLKSAERWRNISRYFTVLFLLFLLLQCSIIVLPLQGVPLPPALLTLTLFILSFASLVLHTAEERQLQSVIEQISLVGNGLRQ</sequence>
<evidence type="ECO:0000256" key="9">
    <source>
        <dbReference type="ARBA" id="ARBA00022842"/>
    </source>
</evidence>
<evidence type="ECO:0000256" key="11">
    <source>
        <dbReference type="ARBA" id="ARBA00022989"/>
    </source>
</evidence>
<evidence type="ECO:0000259" key="15">
    <source>
        <dbReference type="Pfam" id="PF03372"/>
    </source>
</evidence>
<dbReference type="InterPro" id="IPR005135">
    <property type="entry name" value="Endo/exonuclease/phosphatase"/>
</dbReference>
<keyword evidence="9" id="KW-0460">Magnesium</keyword>
<comment type="caution">
    <text evidence="16">The sequence shown here is derived from an EMBL/GenBank/DDBJ whole genome shotgun (WGS) entry which is preliminary data.</text>
</comment>
<feature type="domain" description="Endonuclease/exonuclease/phosphatase" evidence="15">
    <location>
        <begin position="71"/>
        <end position="327"/>
    </location>
</feature>
<dbReference type="InterPro" id="IPR036691">
    <property type="entry name" value="Endo/exonu/phosph_ase_sf"/>
</dbReference>
<comment type="pathway">
    <text evidence="2">Lipid metabolism; sphingolipid metabolism.</text>
</comment>
<evidence type="ECO:0000256" key="12">
    <source>
        <dbReference type="ARBA" id="ARBA00023098"/>
    </source>
</evidence>
<evidence type="ECO:0000313" key="17">
    <source>
        <dbReference type="Proteomes" id="UP000812440"/>
    </source>
</evidence>
<feature type="transmembrane region" description="Helical" evidence="14">
    <location>
        <begin position="352"/>
        <end position="369"/>
    </location>
</feature>
<dbReference type="EC" id="3.1.4.12" evidence="5"/>
<protein>
    <recommendedName>
        <fullName evidence="5">sphingomyelin phosphodiesterase</fullName>
        <ecNumber evidence="5">3.1.4.12</ecNumber>
    </recommendedName>
</protein>
<feature type="transmembrane region" description="Helical" evidence="14">
    <location>
        <begin position="381"/>
        <end position="401"/>
    </location>
</feature>
<dbReference type="InterPro" id="IPR038772">
    <property type="entry name" value="Sph/SMPD2-like"/>
</dbReference>
<evidence type="ECO:0000256" key="14">
    <source>
        <dbReference type="SAM" id="Phobius"/>
    </source>
</evidence>
<dbReference type="GO" id="GO:0004767">
    <property type="term" value="F:sphingomyelin phosphodiesterase activity"/>
    <property type="evidence" value="ECO:0007669"/>
    <property type="project" value="UniProtKB-EC"/>
</dbReference>
<keyword evidence="11 14" id="KW-1133">Transmembrane helix</keyword>
<evidence type="ECO:0000256" key="4">
    <source>
        <dbReference type="ARBA" id="ARBA00006335"/>
    </source>
</evidence>
<dbReference type="AlphaFoldDB" id="A0A8T2K0V2"/>
<keyword evidence="10" id="KW-0746">Sphingolipid metabolism</keyword>
<dbReference type="GO" id="GO:0016020">
    <property type="term" value="C:membrane"/>
    <property type="evidence" value="ECO:0007669"/>
    <property type="project" value="UniProtKB-SubCell"/>
</dbReference>
<accession>A0A8T2K0V2</accession>
<evidence type="ECO:0000256" key="1">
    <source>
        <dbReference type="ARBA" id="ARBA00004141"/>
    </source>
</evidence>
<dbReference type="PANTHER" id="PTHR16320:SF24">
    <property type="entry name" value="PHOSPHODIESTERASE, PUTATIVE-RELATED"/>
    <property type="match status" value="1"/>
</dbReference>
<proteinExistence type="inferred from homology"/>
<evidence type="ECO:0000256" key="7">
    <source>
        <dbReference type="ARBA" id="ARBA00022723"/>
    </source>
</evidence>
<keyword evidence="12" id="KW-0443">Lipid metabolism</keyword>
<evidence type="ECO:0000256" key="8">
    <source>
        <dbReference type="ARBA" id="ARBA00022801"/>
    </source>
</evidence>
<comment type="similarity">
    <text evidence="4">Belongs to the neutral sphingomyelinase family.</text>
</comment>
<evidence type="ECO:0000256" key="3">
    <source>
        <dbReference type="ARBA" id="ARBA00004991"/>
    </source>
</evidence>
<dbReference type="Gene3D" id="3.60.10.10">
    <property type="entry name" value="Endonuclease/exonuclease/phosphatase"/>
    <property type="match status" value="1"/>
</dbReference>
<keyword evidence="7" id="KW-0479">Metal-binding</keyword>
<dbReference type="EMBL" id="JAACNH010000002">
    <property type="protein sequence ID" value="KAG8450989.1"/>
    <property type="molecule type" value="Genomic_DNA"/>
</dbReference>
<comment type="pathway">
    <text evidence="3">Sphingolipid metabolism.</text>
</comment>
<evidence type="ECO:0000313" key="16">
    <source>
        <dbReference type="EMBL" id="KAG8450989.1"/>
    </source>
</evidence>